<dbReference type="AlphaFoldDB" id="A0A3N1P1E8"/>
<keyword evidence="1" id="KW-0472">Membrane</keyword>
<protein>
    <submittedName>
        <fullName evidence="2">Uncharacterized protein</fullName>
    </submittedName>
</protein>
<keyword evidence="1" id="KW-0812">Transmembrane</keyword>
<keyword evidence="3" id="KW-1185">Reference proteome</keyword>
<evidence type="ECO:0000313" key="2">
    <source>
        <dbReference type="EMBL" id="ROQ21401.1"/>
    </source>
</evidence>
<evidence type="ECO:0000256" key="1">
    <source>
        <dbReference type="SAM" id="Phobius"/>
    </source>
</evidence>
<feature type="transmembrane region" description="Helical" evidence="1">
    <location>
        <begin position="56"/>
        <end position="76"/>
    </location>
</feature>
<dbReference type="OrthoDB" id="6904738at2"/>
<comment type="caution">
    <text evidence="2">The sequence shown here is derived from an EMBL/GenBank/DDBJ whole genome shotgun (WGS) entry which is preliminary data.</text>
</comment>
<dbReference type="RefSeq" id="WP_024461393.1">
    <property type="nucleotide sequence ID" value="NZ_RJUK01000001.1"/>
</dbReference>
<feature type="transmembrane region" description="Helical" evidence="1">
    <location>
        <begin position="28"/>
        <end position="50"/>
    </location>
</feature>
<proteinExistence type="predicted"/>
<reference evidence="2 3" key="1">
    <citation type="submission" date="2018-11" db="EMBL/GenBank/DDBJ databases">
        <title>Genomic Encyclopedia of Type Strains, Phase IV (KMG-IV): sequencing the most valuable type-strain genomes for metagenomic binning, comparative biology and taxonomic classification.</title>
        <authorList>
            <person name="Goeker M."/>
        </authorList>
    </citation>
    <scope>NUCLEOTIDE SEQUENCE [LARGE SCALE GENOMIC DNA]</scope>
    <source>
        <strain evidence="2 3">DSM 16974</strain>
    </source>
</reference>
<gene>
    <name evidence="2" type="ORF">EDC38_2025</name>
</gene>
<accession>A0A3N1P1E8</accession>
<name>A0A3N1P1E8_9GAMM</name>
<dbReference type="EMBL" id="RJUK01000001">
    <property type="protein sequence ID" value="ROQ21401.1"/>
    <property type="molecule type" value="Genomic_DNA"/>
</dbReference>
<organism evidence="2 3">
    <name type="scientific">Marinimicrobium koreense</name>
    <dbReference type="NCBI Taxonomy" id="306545"/>
    <lineage>
        <taxon>Bacteria</taxon>
        <taxon>Pseudomonadati</taxon>
        <taxon>Pseudomonadota</taxon>
        <taxon>Gammaproteobacteria</taxon>
        <taxon>Cellvibrionales</taxon>
        <taxon>Cellvibrionaceae</taxon>
        <taxon>Marinimicrobium</taxon>
    </lineage>
</organism>
<keyword evidence="1" id="KW-1133">Transmembrane helix</keyword>
<sequence length="88" mass="9460">MKKLFSPILNHFEKGEARYAYKPLHRTILIVVAVLFLVIASGSLFAAVKFSVLGGLIPAVVFLSGSIVCAVVGLLGSDKAVANMWKTR</sequence>
<evidence type="ECO:0000313" key="3">
    <source>
        <dbReference type="Proteomes" id="UP000273643"/>
    </source>
</evidence>
<dbReference type="Proteomes" id="UP000273643">
    <property type="component" value="Unassembled WGS sequence"/>
</dbReference>